<dbReference type="PROSITE" id="PS51257">
    <property type="entry name" value="PROKAR_LIPOPROTEIN"/>
    <property type="match status" value="1"/>
</dbReference>
<dbReference type="AlphaFoldDB" id="A0A239ES40"/>
<evidence type="ECO:0000313" key="2">
    <source>
        <dbReference type="Proteomes" id="UP000198393"/>
    </source>
</evidence>
<dbReference type="EMBL" id="FZPD01000001">
    <property type="protein sequence ID" value="SNS47447.1"/>
    <property type="molecule type" value="Genomic_DNA"/>
</dbReference>
<evidence type="ECO:0008006" key="3">
    <source>
        <dbReference type="Google" id="ProtNLM"/>
    </source>
</evidence>
<dbReference type="RefSeq" id="WP_089355074.1">
    <property type="nucleotide sequence ID" value="NZ_FZPD01000001.1"/>
</dbReference>
<name>A0A239ES40_EKHLU</name>
<reference evidence="1 2" key="1">
    <citation type="submission" date="2017-06" db="EMBL/GenBank/DDBJ databases">
        <authorList>
            <person name="Kim H.J."/>
            <person name="Triplett B.A."/>
        </authorList>
    </citation>
    <scope>NUCLEOTIDE SEQUENCE [LARGE SCALE GENOMIC DNA]</scope>
    <source>
        <strain evidence="1 2">DSM 19307</strain>
    </source>
</reference>
<keyword evidence="2" id="KW-1185">Reference proteome</keyword>
<accession>A0A239ES40</accession>
<sequence length="145" mass="16358">MKKLSIILIGLAVISCQDIENCGTDDNLDFMILEFHDLESQSTRKVGFVVTAEGSPYRFSLSEDSTFVALPLNPEDTITTFLFDSDTSHFEVEMRYDPELSIFDPSCDPSITFLNLDTVRYTFDSLSIPGTVTNRQISTNVEVYF</sequence>
<gene>
    <name evidence="1" type="ORF">SAMN05421640_0299</name>
</gene>
<dbReference type="Proteomes" id="UP000198393">
    <property type="component" value="Unassembled WGS sequence"/>
</dbReference>
<evidence type="ECO:0000313" key="1">
    <source>
        <dbReference type="EMBL" id="SNS47447.1"/>
    </source>
</evidence>
<proteinExistence type="predicted"/>
<organism evidence="1 2">
    <name type="scientific">Ekhidna lutea</name>
    <dbReference type="NCBI Taxonomy" id="447679"/>
    <lineage>
        <taxon>Bacteria</taxon>
        <taxon>Pseudomonadati</taxon>
        <taxon>Bacteroidota</taxon>
        <taxon>Cytophagia</taxon>
        <taxon>Cytophagales</taxon>
        <taxon>Reichenbachiellaceae</taxon>
        <taxon>Ekhidna</taxon>
    </lineage>
</organism>
<protein>
    <recommendedName>
        <fullName evidence="3">Lipoprotein</fullName>
    </recommendedName>
</protein>